<protein>
    <submittedName>
        <fullName evidence="6">LysR family transcriptional regulator</fullName>
    </submittedName>
</protein>
<evidence type="ECO:0000259" key="5">
    <source>
        <dbReference type="PROSITE" id="PS50931"/>
    </source>
</evidence>
<keyword evidence="3" id="KW-0238">DNA-binding</keyword>
<feature type="domain" description="HTH lysR-type" evidence="5">
    <location>
        <begin position="12"/>
        <end position="64"/>
    </location>
</feature>
<evidence type="ECO:0000313" key="6">
    <source>
        <dbReference type="EMBL" id="MXR69820.1"/>
    </source>
</evidence>
<evidence type="ECO:0000256" key="3">
    <source>
        <dbReference type="ARBA" id="ARBA00023125"/>
    </source>
</evidence>
<dbReference type="EMBL" id="WRPA01000013">
    <property type="protein sequence ID" value="MXR69820.1"/>
    <property type="molecule type" value="Genomic_DNA"/>
</dbReference>
<evidence type="ECO:0000256" key="2">
    <source>
        <dbReference type="ARBA" id="ARBA00023015"/>
    </source>
</evidence>
<comment type="similarity">
    <text evidence="1">Belongs to the LysR transcriptional regulatory family.</text>
</comment>
<dbReference type="PANTHER" id="PTHR30118:SF11">
    <property type="entry name" value="HTH-TYPE TRANSCRIPTIONAL REGULATOR YIDZ"/>
    <property type="match status" value="1"/>
</dbReference>
<sequence>MSKINTNTLFNIKVFVLLFDTLNATEVAQQLGVASSKVSRSLKALRHSFDEPLFVRRQHGFEHTPFAQSIYPHLKQMLALSEASLSCASKDTEQSHTELTIACPPPISLNLLSYLHDKASQLKQSYTFNIKPCSNDIDKLLIRQNVDLAITLRAFNSERLSSDFVARADAYVLVGNQQHPIFHHEARADIEAMLQYPYISFNGHELEQEHDPLTLYALDRGLPINLVAKVCLLSDLMIQLERSDALTLICYRDAVAFLCAKANLSALALPEDQNRLLNRRADGHRHYLTKLREGGNRPPWLEQEIASYIQGNVILNCEGAGYAKG</sequence>
<dbReference type="Pfam" id="PF00126">
    <property type="entry name" value="HTH_1"/>
    <property type="match status" value="1"/>
</dbReference>
<dbReference type="InterPro" id="IPR050389">
    <property type="entry name" value="LysR-type_TF"/>
</dbReference>
<dbReference type="InterPro" id="IPR005119">
    <property type="entry name" value="LysR_subst-bd"/>
</dbReference>
<organism evidence="6 7">
    <name type="scientific">Shewanella insulae</name>
    <dbReference type="NCBI Taxonomy" id="2681496"/>
    <lineage>
        <taxon>Bacteria</taxon>
        <taxon>Pseudomonadati</taxon>
        <taxon>Pseudomonadota</taxon>
        <taxon>Gammaproteobacteria</taxon>
        <taxon>Alteromonadales</taxon>
        <taxon>Shewanellaceae</taxon>
        <taxon>Shewanella</taxon>
    </lineage>
</organism>
<reference evidence="6 7" key="1">
    <citation type="submission" date="2019-12" db="EMBL/GenBank/DDBJ databases">
        <title>Shewanella insulae sp. nov., isolated from a tidal flat.</title>
        <authorList>
            <person name="Yoon J.-H."/>
        </authorList>
    </citation>
    <scope>NUCLEOTIDE SEQUENCE [LARGE SCALE GENOMIC DNA]</scope>
    <source>
        <strain evidence="6 7">JBTF-M18</strain>
    </source>
</reference>
<dbReference type="SUPFAM" id="SSF46785">
    <property type="entry name" value="Winged helix' DNA-binding domain"/>
    <property type="match status" value="1"/>
</dbReference>
<keyword evidence="2" id="KW-0805">Transcription regulation</keyword>
<dbReference type="InterPro" id="IPR000847">
    <property type="entry name" value="LysR_HTH_N"/>
</dbReference>
<proteinExistence type="inferred from homology"/>
<dbReference type="RefSeq" id="WP_160797297.1">
    <property type="nucleotide sequence ID" value="NZ_CANMWR010000038.1"/>
</dbReference>
<dbReference type="GO" id="GO:0003677">
    <property type="term" value="F:DNA binding"/>
    <property type="evidence" value="ECO:0007669"/>
    <property type="project" value="UniProtKB-KW"/>
</dbReference>
<evidence type="ECO:0000256" key="1">
    <source>
        <dbReference type="ARBA" id="ARBA00009437"/>
    </source>
</evidence>
<dbReference type="Gene3D" id="1.10.10.10">
    <property type="entry name" value="Winged helix-like DNA-binding domain superfamily/Winged helix DNA-binding domain"/>
    <property type="match status" value="1"/>
</dbReference>
<dbReference type="PROSITE" id="PS50931">
    <property type="entry name" value="HTH_LYSR"/>
    <property type="match status" value="1"/>
</dbReference>
<name>A0A6L7I0L0_9GAMM</name>
<evidence type="ECO:0000313" key="7">
    <source>
        <dbReference type="Proteomes" id="UP000474778"/>
    </source>
</evidence>
<dbReference type="PANTHER" id="PTHR30118">
    <property type="entry name" value="HTH-TYPE TRANSCRIPTIONAL REGULATOR LEUO-RELATED"/>
    <property type="match status" value="1"/>
</dbReference>
<accession>A0A6L7I0L0</accession>
<dbReference type="GO" id="GO:0003700">
    <property type="term" value="F:DNA-binding transcription factor activity"/>
    <property type="evidence" value="ECO:0007669"/>
    <property type="project" value="InterPro"/>
</dbReference>
<dbReference type="Proteomes" id="UP000474778">
    <property type="component" value="Unassembled WGS sequence"/>
</dbReference>
<keyword evidence="7" id="KW-1185">Reference proteome</keyword>
<dbReference type="Gene3D" id="3.40.190.10">
    <property type="entry name" value="Periplasmic binding protein-like II"/>
    <property type="match status" value="2"/>
</dbReference>
<dbReference type="InterPro" id="IPR036388">
    <property type="entry name" value="WH-like_DNA-bd_sf"/>
</dbReference>
<dbReference type="SUPFAM" id="SSF53850">
    <property type="entry name" value="Periplasmic binding protein-like II"/>
    <property type="match status" value="1"/>
</dbReference>
<dbReference type="Pfam" id="PF03466">
    <property type="entry name" value="LysR_substrate"/>
    <property type="match status" value="1"/>
</dbReference>
<comment type="caution">
    <text evidence="6">The sequence shown here is derived from an EMBL/GenBank/DDBJ whole genome shotgun (WGS) entry which is preliminary data.</text>
</comment>
<keyword evidence="4" id="KW-0804">Transcription</keyword>
<gene>
    <name evidence="6" type="ORF">GNT65_14250</name>
</gene>
<evidence type="ECO:0000256" key="4">
    <source>
        <dbReference type="ARBA" id="ARBA00023163"/>
    </source>
</evidence>
<dbReference type="InterPro" id="IPR036390">
    <property type="entry name" value="WH_DNA-bd_sf"/>
</dbReference>
<dbReference type="AlphaFoldDB" id="A0A6L7I0L0"/>